<reference evidence="1 2" key="1">
    <citation type="journal article" date="2023" name="Nucleic Acids Res.">
        <title>The hologenome of Daphnia magna reveals possible DNA methylation and microbiome-mediated evolution of the host genome.</title>
        <authorList>
            <person name="Chaturvedi A."/>
            <person name="Li X."/>
            <person name="Dhandapani V."/>
            <person name="Marshall H."/>
            <person name="Kissane S."/>
            <person name="Cuenca-Cambronero M."/>
            <person name="Asole G."/>
            <person name="Calvet F."/>
            <person name="Ruiz-Romero M."/>
            <person name="Marangio P."/>
            <person name="Guigo R."/>
            <person name="Rago D."/>
            <person name="Mirbahai L."/>
            <person name="Eastwood N."/>
            <person name="Colbourne J.K."/>
            <person name="Zhou J."/>
            <person name="Mallon E."/>
            <person name="Orsini L."/>
        </authorList>
    </citation>
    <scope>NUCLEOTIDE SEQUENCE [LARGE SCALE GENOMIC DNA]</scope>
    <source>
        <strain evidence="1">LRV0_1</strain>
    </source>
</reference>
<gene>
    <name evidence="1" type="ORF">OUZ56_015699</name>
</gene>
<protein>
    <submittedName>
        <fullName evidence="1">Uncharacterized protein</fullName>
    </submittedName>
</protein>
<name>A0ABR0ANK9_9CRUS</name>
<dbReference type="EMBL" id="JAOYFB010000038">
    <property type="protein sequence ID" value="KAK4026672.1"/>
    <property type="molecule type" value="Genomic_DNA"/>
</dbReference>
<evidence type="ECO:0000313" key="2">
    <source>
        <dbReference type="Proteomes" id="UP001234178"/>
    </source>
</evidence>
<organism evidence="1 2">
    <name type="scientific">Daphnia magna</name>
    <dbReference type="NCBI Taxonomy" id="35525"/>
    <lineage>
        <taxon>Eukaryota</taxon>
        <taxon>Metazoa</taxon>
        <taxon>Ecdysozoa</taxon>
        <taxon>Arthropoda</taxon>
        <taxon>Crustacea</taxon>
        <taxon>Branchiopoda</taxon>
        <taxon>Diplostraca</taxon>
        <taxon>Cladocera</taxon>
        <taxon>Anomopoda</taxon>
        <taxon>Daphniidae</taxon>
        <taxon>Daphnia</taxon>
    </lineage>
</organism>
<evidence type="ECO:0000313" key="1">
    <source>
        <dbReference type="EMBL" id="KAK4026672.1"/>
    </source>
</evidence>
<keyword evidence="2" id="KW-1185">Reference proteome</keyword>
<sequence length="93" mass="10579">MALDVNVESRIPDLTHLLSVVDSVMMFKADQQAVLTGPTHVPLLRVNCHFLASPWKTIGTQTFMYTPCDKLCLFDITDRSRYVNQLGFQQRHG</sequence>
<proteinExistence type="predicted"/>
<dbReference type="Proteomes" id="UP001234178">
    <property type="component" value="Unassembled WGS sequence"/>
</dbReference>
<comment type="caution">
    <text evidence="1">The sequence shown here is derived from an EMBL/GenBank/DDBJ whole genome shotgun (WGS) entry which is preliminary data.</text>
</comment>
<accession>A0ABR0ANK9</accession>